<sequence>MSFPYPVSPPSPSLHPLRNTDTSESSVTKRMFRIDAKTFTLIFDGGCKDPYHIIKCRGKALEICCMKNSGGWFAEFSDYHSGSQQGHIRVPEGKKGKGWASFVGELRHFFLGIGTKSAIPACHSLANDEVIAGGRDLGRKPCSLLFGASQNLGEGVMNTAGITDNGRSSVFERLDFKKYKTTCVPLTVGELGLVEPKKPMIRSTVEVKHSHGQPSYFSCLGSENEVGESSHGQTPVDSRTSVSPRVSSPVVNGANECRIQSSQKSESSKTKDMRLRDFIVVESDCLSTPTEGRLSSSLPLVLFCDEASSGLSPISCEPIQSVDILQKQGLDFEVEEERSKWLDLQYRRFSKQVGVSIVGFENQCYSLLRRIDDERKKKIKVNSTRQPSVFGKKCAYELKNLTSLVNYDRKQICF</sequence>
<reference evidence="2" key="1">
    <citation type="submission" date="2018-02" db="EMBL/GenBank/DDBJ databases">
        <authorList>
            <person name="Cohen D.B."/>
            <person name="Kent A.D."/>
        </authorList>
    </citation>
    <scope>NUCLEOTIDE SEQUENCE</scope>
</reference>
<feature type="compositionally biased region" description="Low complexity" evidence="1">
    <location>
        <begin position="235"/>
        <end position="251"/>
    </location>
</feature>
<name>A0A2N9HX79_FAGSY</name>
<gene>
    <name evidence="2" type="ORF">FSB_LOCUS44600</name>
</gene>
<feature type="compositionally biased region" description="Pro residues" evidence="1">
    <location>
        <begin position="1"/>
        <end position="13"/>
    </location>
</feature>
<evidence type="ECO:0000313" key="2">
    <source>
        <dbReference type="EMBL" id="SPD16718.1"/>
    </source>
</evidence>
<dbReference type="EMBL" id="OIVN01004334">
    <property type="protein sequence ID" value="SPD16718.1"/>
    <property type="molecule type" value="Genomic_DNA"/>
</dbReference>
<protein>
    <submittedName>
        <fullName evidence="2">Uncharacterized protein</fullName>
    </submittedName>
</protein>
<feature type="region of interest" description="Disordered" evidence="1">
    <location>
        <begin position="224"/>
        <end position="270"/>
    </location>
</feature>
<feature type="region of interest" description="Disordered" evidence="1">
    <location>
        <begin position="1"/>
        <end position="21"/>
    </location>
</feature>
<dbReference type="AlphaFoldDB" id="A0A2N9HX79"/>
<proteinExistence type="predicted"/>
<evidence type="ECO:0000256" key="1">
    <source>
        <dbReference type="SAM" id="MobiDB-lite"/>
    </source>
</evidence>
<organism evidence="2">
    <name type="scientific">Fagus sylvatica</name>
    <name type="common">Beechnut</name>
    <dbReference type="NCBI Taxonomy" id="28930"/>
    <lineage>
        <taxon>Eukaryota</taxon>
        <taxon>Viridiplantae</taxon>
        <taxon>Streptophyta</taxon>
        <taxon>Embryophyta</taxon>
        <taxon>Tracheophyta</taxon>
        <taxon>Spermatophyta</taxon>
        <taxon>Magnoliopsida</taxon>
        <taxon>eudicotyledons</taxon>
        <taxon>Gunneridae</taxon>
        <taxon>Pentapetalae</taxon>
        <taxon>rosids</taxon>
        <taxon>fabids</taxon>
        <taxon>Fagales</taxon>
        <taxon>Fagaceae</taxon>
        <taxon>Fagus</taxon>
    </lineage>
</organism>
<accession>A0A2N9HX79</accession>